<proteinExistence type="inferred from homology"/>
<evidence type="ECO:0000256" key="1">
    <source>
        <dbReference type="ARBA" id="ARBA00008295"/>
    </source>
</evidence>
<dbReference type="PROSITE" id="PS01346">
    <property type="entry name" value="CLAUDIN"/>
    <property type="match status" value="1"/>
</dbReference>
<feature type="transmembrane region" description="Helical" evidence="8">
    <location>
        <begin position="121"/>
        <end position="140"/>
    </location>
</feature>
<dbReference type="GO" id="GO:0005198">
    <property type="term" value="F:structural molecule activity"/>
    <property type="evidence" value="ECO:0007669"/>
    <property type="project" value="InterPro"/>
</dbReference>
<name>A0A3P8VEF3_CYNSE</name>
<dbReference type="Gene3D" id="1.20.140.150">
    <property type="match status" value="1"/>
</dbReference>
<dbReference type="GeneTree" id="ENSGT00940000166956"/>
<organism evidence="9 10">
    <name type="scientific">Cynoglossus semilaevis</name>
    <name type="common">Tongue sole</name>
    <dbReference type="NCBI Taxonomy" id="244447"/>
    <lineage>
        <taxon>Eukaryota</taxon>
        <taxon>Metazoa</taxon>
        <taxon>Chordata</taxon>
        <taxon>Craniata</taxon>
        <taxon>Vertebrata</taxon>
        <taxon>Euteleostomi</taxon>
        <taxon>Actinopterygii</taxon>
        <taxon>Neopterygii</taxon>
        <taxon>Teleostei</taxon>
        <taxon>Neoteleostei</taxon>
        <taxon>Acanthomorphata</taxon>
        <taxon>Carangaria</taxon>
        <taxon>Pleuronectiformes</taxon>
        <taxon>Pleuronectoidei</taxon>
        <taxon>Cynoglossidae</taxon>
        <taxon>Cynoglossinae</taxon>
        <taxon>Cynoglossus</taxon>
    </lineage>
</organism>
<keyword evidence="10" id="KW-1185">Reference proteome</keyword>
<evidence type="ECO:0000256" key="7">
    <source>
        <dbReference type="ARBA" id="ARBA00023136"/>
    </source>
</evidence>
<dbReference type="InParanoid" id="A0A3P8VEF3"/>
<keyword evidence="7 8" id="KW-0472">Membrane</keyword>
<evidence type="ECO:0000313" key="10">
    <source>
        <dbReference type="Proteomes" id="UP000265120"/>
    </source>
</evidence>
<dbReference type="CTD" id="81591"/>
<evidence type="ECO:0000256" key="4">
    <source>
        <dbReference type="ARBA" id="ARBA00022692"/>
    </source>
</evidence>
<evidence type="ECO:0000256" key="3">
    <source>
        <dbReference type="ARBA" id="ARBA00022475"/>
    </source>
</evidence>
<dbReference type="PANTHER" id="PTHR12002">
    <property type="entry name" value="CLAUDIN"/>
    <property type="match status" value="1"/>
</dbReference>
<evidence type="ECO:0000256" key="5">
    <source>
        <dbReference type="ARBA" id="ARBA00022949"/>
    </source>
</evidence>
<comment type="similarity">
    <text evidence="1 8">Belongs to the claudin family.</text>
</comment>
<dbReference type="GO" id="GO:0005886">
    <property type="term" value="C:plasma membrane"/>
    <property type="evidence" value="ECO:0007669"/>
    <property type="project" value="UniProtKB-SubCell"/>
</dbReference>
<dbReference type="FunCoup" id="A0A3P8VEF3">
    <property type="interactions" value="129"/>
</dbReference>
<dbReference type="Ensembl" id="ENSCSET00000010969.1">
    <property type="protein sequence ID" value="ENSCSEP00000010840.1"/>
    <property type="gene ID" value="ENSCSEG00000006915.1"/>
</dbReference>
<evidence type="ECO:0000256" key="8">
    <source>
        <dbReference type="RuleBase" id="RU060637"/>
    </source>
</evidence>
<dbReference type="KEGG" id="csem:103396842"/>
<reference evidence="9" key="3">
    <citation type="submission" date="2025-09" db="UniProtKB">
        <authorList>
            <consortium name="Ensembl"/>
        </authorList>
    </citation>
    <scope>IDENTIFICATION</scope>
</reference>
<dbReference type="InterPro" id="IPR006187">
    <property type="entry name" value="Claudin"/>
</dbReference>
<reference evidence="9" key="2">
    <citation type="submission" date="2025-08" db="UniProtKB">
        <authorList>
            <consortium name="Ensembl"/>
        </authorList>
    </citation>
    <scope>IDENTIFICATION</scope>
</reference>
<dbReference type="RefSeq" id="XP_024908325.1">
    <property type="nucleotide sequence ID" value="XM_025052557.1"/>
</dbReference>
<protein>
    <recommendedName>
        <fullName evidence="8">Claudin</fullName>
    </recommendedName>
</protein>
<dbReference type="STRING" id="244447.ENSCSEP00000010840"/>
<keyword evidence="4 8" id="KW-0812">Transmembrane</keyword>
<comment type="function">
    <text evidence="8">Claudins function as major constituents of the tight junction complexes that regulate the permeability of epithelia.</text>
</comment>
<feature type="transmembrane region" description="Helical" evidence="8">
    <location>
        <begin position="160"/>
        <end position="183"/>
    </location>
</feature>
<dbReference type="GeneID" id="103396842"/>
<evidence type="ECO:0000313" key="9">
    <source>
        <dbReference type="Ensembl" id="ENSCSEP00000010840.1"/>
    </source>
</evidence>
<keyword evidence="3 8" id="KW-1003">Cell membrane</keyword>
<dbReference type="InterPro" id="IPR004031">
    <property type="entry name" value="PMP22/EMP/MP20/Claudin"/>
</dbReference>
<comment type="subcellular location">
    <subcellularLocation>
        <location evidence="8">Cell junction</location>
        <location evidence="8">Tight junction</location>
    </subcellularLocation>
    <subcellularLocation>
        <location evidence="8">Cell membrane</location>
        <topology evidence="8">Multi-pass membrane protein</topology>
    </subcellularLocation>
</comment>
<feature type="transmembrane region" description="Helical" evidence="8">
    <location>
        <begin position="7"/>
        <end position="25"/>
    </location>
</feature>
<dbReference type="OMA" id="GIANCRD"/>
<feature type="transmembrane region" description="Helical" evidence="8">
    <location>
        <begin position="80"/>
        <end position="100"/>
    </location>
</feature>
<dbReference type="AlphaFoldDB" id="A0A3P8VEF3"/>
<accession>A0A3P8VEF3</accession>
<evidence type="ECO:0000256" key="2">
    <source>
        <dbReference type="ARBA" id="ARBA00022427"/>
    </source>
</evidence>
<evidence type="ECO:0000256" key="6">
    <source>
        <dbReference type="ARBA" id="ARBA00022989"/>
    </source>
</evidence>
<keyword evidence="2 8" id="KW-0796">Tight junction</keyword>
<dbReference type="Pfam" id="PF00822">
    <property type="entry name" value="PMP22_Claudin"/>
    <property type="match status" value="1"/>
</dbReference>
<dbReference type="Proteomes" id="UP000265120">
    <property type="component" value="Chromosome 20"/>
</dbReference>
<keyword evidence="5 8" id="KW-0965">Cell junction</keyword>
<dbReference type="GO" id="GO:0005923">
    <property type="term" value="C:bicellular tight junction"/>
    <property type="evidence" value="ECO:0007669"/>
    <property type="project" value="UniProtKB-SubCell"/>
</dbReference>
<reference evidence="9 10" key="1">
    <citation type="journal article" date="2014" name="Nat. Genet.">
        <title>Whole-genome sequence of a flatfish provides insights into ZW sex chromosome evolution and adaptation to a benthic lifestyle.</title>
        <authorList>
            <person name="Chen S."/>
            <person name="Zhang G."/>
            <person name="Shao C."/>
            <person name="Huang Q."/>
            <person name="Liu G."/>
            <person name="Zhang P."/>
            <person name="Song W."/>
            <person name="An N."/>
            <person name="Chalopin D."/>
            <person name="Volff J.N."/>
            <person name="Hong Y."/>
            <person name="Li Q."/>
            <person name="Sha Z."/>
            <person name="Zhou H."/>
            <person name="Xie M."/>
            <person name="Yu Q."/>
            <person name="Liu Y."/>
            <person name="Xiang H."/>
            <person name="Wang N."/>
            <person name="Wu K."/>
            <person name="Yang C."/>
            <person name="Zhou Q."/>
            <person name="Liao X."/>
            <person name="Yang L."/>
            <person name="Hu Q."/>
            <person name="Zhang J."/>
            <person name="Meng L."/>
            <person name="Jin L."/>
            <person name="Tian Y."/>
            <person name="Lian J."/>
            <person name="Yang J."/>
            <person name="Miao G."/>
            <person name="Liu S."/>
            <person name="Liang Z."/>
            <person name="Yan F."/>
            <person name="Li Y."/>
            <person name="Sun B."/>
            <person name="Zhang H."/>
            <person name="Zhang J."/>
            <person name="Zhu Y."/>
            <person name="Du M."/>
            <person name="Zhao Y."/>
            <person name="Schartl M."/>
            <person name="Tang Q."/>
            <person name="Wang J."/>
        </authorList>
    </citation>
    <scope>NUCLEOTIDE SEQUENCE</scope>
</reference>
<keyword evidence="6 8" id="KW-1133">Transmembrane helix</keyword>
<dbReference type="PRINTS" id="PR01077">
    <property type="entry name" value="CLAUDIN"/>
</dbReference>
<sequence length="220" mass="23380">MSTIVQATGLLMGIVGWLVTGVALANDYWKISAVTGSVIISQRQFENLWHSCAENSAGIAECRDFETLLGLPVHVQACRALMIMALLLGLGAMVVSLLGVKCIRIGSTTDQTKARMAVTGGVLNILSGLLCLTACSWYAYRVVQDFNNPFYVGLKFELGTGLFLGWGGASLSILGGALLCTACSAASGQKKKSEALYGNQPKKVYTAITRSEPESSRAYV</sequence>
<dbReference type="InterPro" id="IPR017974">
    <property type="entry name" value="Claudin_CS"/>
</dbReference>